<comment type="similarity">
    <text evidence="5">Belongs to the TAF13 family.</text>
</comment>
<dbReference type="InterPro" id="IPR009072">
    <property type="entry name" value="Histone-fold"/>
</dbReference>
<comment type="subcellular location">
    <subcellularLocation>
        <location evidence="1">Nucleus</location>
    </subcellularLocation>
</comment>
<evidence type="ECO:0000256" key="5">
    <source>
        <dbReference type="ARBA" id="ARBA00038392"/>
    </source>
</evidence>
<evidence type="ECO:0000256" key="7">
    <source>
        <dbReference type="SAM" id="MobiDB-lite"/>
    </source>
</evidence>
<dbReference type="AlphaFoldDB" id="A0A3P7ISX4"/>
<evidence type="ECO:0000313" key="8">
    <source>
        <dbReference type="EMBL" id="VDM70953.1"/>
    </source>
</evidence>
<evidence type="ECO:0000256" key="6">
    <source>
        <dbReference type="ARBA" id="ARBA00040136"/>
    </source>
</evidence>
<feature type="region of interest" description="Disordered" evidence="7">
    <location>
        <begin position="1"/>
        <end position="23"/>
    </location>
</feature>
<keyword evidence="4" id="KW-0539">Nucleus</keyword>
<sequence>MDEDDDLFGSDLDDDEKRDKGSPEDKKFFFRKELRSMLYGFGDDKVPYDKTLETLEGIVLDYIKELCERAMNVELFGSSFRSVGKPDRIALEDIHYLIRRDPKKFARVKDLLSMSEELKKARKQFDDVKQL</sequence>
<keyword evidence="9" id="KW-1185">Reference proteome</keyword>
<proteinExistence type="inferred from homology"/>
<dbReference type="Gene3D" id="1.10.20.10">
    <property type="entry name" value="Histone, subunit A"/>
    <property type="match status" value="1"/>
</dbReference>
<keyword evidence="3" id="KW-0804">Transcription</keyword>
<accession>A0A3P7ISX4</accession>
<dbReference type="PANTHER" id="PTHR11380">
    <property type="entry name" value="TRANSCRIPTION INITIATION FACTOR TFIID/SUPT3-RELATED"/>
    <property type="match status" value="1"/>
</dbReference>
<dbReference type="GO" id="GO:0046982">
    <property type="term" value="F:protein heterodimerization activity"/>
    <property type="evidence" value="ECO:0007669"/>
    <property type="project" value="InterPro"/>
</dbReference>
<dbReference type="InterPro" id="IPR003195">
    <property type="entry name" value="TFIID_TAF13"/>
</dbReference>
<name>A0A3P7ISX4_STRVU</name>
<dbReference type="OrthoDB" id="10266074at2759"/>
<dbReference type="PANTHER" id="PTHR11380:SF5">
    <property type="entry name" value="TRANSCRIPTION INITIATION FACTOR TFIID SUBUNIT 13"/>
    <property type="match status" value="1"/>
</dbReference>
<evidence type="ECO:0000256" key="1">
    <source>
        <dbReference type="ARBA" id="ARBA00004123"/>
    </source>
</evidence>
<dbReference type="EMBL" id="UYYB01018276">
    <property type="protein sequence ID" value="VDM70953.1"/>
    <property type="molecule type" value="Genomic_DNA"/>
</dbReference>
<evidence type="ECO:0000256" key="2">
    <source>
        <dbReference type="ARBA" id="ARBA00023015"/>
    </source>
</evidence>
<gene>
    <name evidence="8" type="ORF">SVUK_LOCUS5951</name>
</gene>
<dbReference type="GO" id="GO:0005669">
    <property type="term" value="C:transcription factor TFIID complex"/>
    <property type="evidence" value="ECO:0007669"/>
    <property type="project" value="TreeGrafter"/>
</dbReference>
<dbReference type="FunFam" id="1.10.20.10:FF:000138">
    <property type="entry name" value="TAF (TBP-associated transcription factor) family"/>
    <property type="match status" value="1"/>
</dbReference>
<evidence type="ECO:0000313" key="9">
    <source>
        <dbReference type="Proteomes" id="UP000270094"/>
    </source>
</evidence>
<dbReference type="Pfam" id="PF02269">
    <property type="entry name" value="TFIID-18kDa"/>
    <property type="match status" value="1"/>
</dbReference>
<dbReference type="Proteomes" id="UP000270094">
    <property type="component" value="Unassembled WGS sequence"/>
</dbReference>
<feature type="compositionally biased region" description="Acidic residues" evidence="7">
    <location>
        <begin position="1"/>
        <end position="14"/>
    </location>
</feature>
<keyword evidence="2" id="KW-0805">Transcription regulation</keyword>
<protein>
    <recommendedName>
        <fullName evidence="6">Transcription initiation factor TFIID subunit 13</fullName>
    </recommendedName>
</protein>
<dbReference type="CDD" id="cd07978">
    <property type="entry name" value="HFD_TAF13"/>
    <property type="match status" value="1"/>
</dbReference>
<dbReference type="SUPFAM" id="SSF47113">
    <property type="entry name" value="Histone-fold"/>
    <property type="match status" value="1"/>
</dbReference>
<dbReference type="GO" id="GO:0006366">
    <property type="term" value="P:transcription by RNA polymerase II"/>
    <property type="evidence" value="ECO:0007669"/>
    <property type="project" value="InterPro"/>
</dbReference>
<reference evidence="8 9" key="1">
    <citation type="submission" date="2018-11" db="EMBL/GenBank/DDBJ databases">
        <authorList>
            <consortium name="Pathogen Informatics"/>
        </authorList>
    </citation>
    <scope>NUCLEOTIDE SEQUENCE [LARGE SCALE GENOMIC DNA]</scope>
</reference>
<organism evidence="8 9">
    <name type="scientific">Strongylus vulgaris</name>
    <name type="common">Blood worm</name>
    <dbReference type="NCBI Taxonomy" id="40348"/>
    <lineage>
        <taxon>Eukaryota</taxon>
        <taxon>Metazoa</taxon>
        <taxon>Ecdysozoa</taxon>
        <taxon>Nematoda</taxon>
        <taxon>Chromadorea</taxon>
        <taxon>Rhabditida</taxon>
        <taxon>Rhabditina</taxon>
        <taxon>Rhabditomorpha</taxon>
        <taxon>Strongyloidea</taxon>
        <taxon>Strongylidae</taxon>
        <taxon>Strongylus</taxon>
    </lineage>
</organism>
<evidence type="ECO:0000256" key="4">
    <source>
        <dbReference type="ARBA" id="ARBA00023242"/>
    </source>
</evidence>
<evidence type="ECO:0000256" key="3">
    <source>
        <dbReference type="ARBA" id="ARBA00023163"/>
    </source>
</evidence>